<accession>A0A2A2D885</accession>
<keyword evidence="2" id="KW-1185">Reference proteome</keyword>
<dbReference type="Proteomes" id="UP000218944">
    <property type="component" value="Unassembled WGS sequence"/>
</dbReference>
<name>A0A2A2D885_9ACTN</name>
<dbReference type="AlphaFoldDB" id="A0A2A2D885"/>
<evidence type="ECO:0000313" key="1">
    <source>
        <dbReference type="EMBL" id="PAU47522.1"/>
    </source>
</evidence>
<protein>
    <submittedName>
        <fullName evidence="1">Uncharacterized protein</fullName>
    </submittedName>
</protein>
<sequence length="199" mass="22098">MNNLAPALFWTFTKKGFYRTTAADGLRWAIVQHSIPWSRQNTTGNPNMSRYWWVHPLTADGTLHDDPDIWNTCQRVGNASPRWTNLHRHPEALRYADALAAGWSYAPGWRVPGSSEEVMQRQGQYRPLSTLIGQPTLIAPDIALSLAIQCDALEARRGKVRSLASNARNTNQPLDPDAVLAALGYPTGQELEPAPDTAL</sequence>
<dbReference type="RefSeq" id="WP_095582020.1">
    <property type="nucleotide sequence ID" value="NZ_JAJQQQ010000003.1"/>
</dbReference>
<gene>
    <name evidence="1" type="ORF">CK936_18170</name>
</gene>
<organism evidence="1 2">
    <name type="scientific">Streptomyces albireticuli</name>
    <dbReference type="NCBI Taxonomy" id="1940"/>
    <lineage>
        <taxon>Bacteria</taxon>
        <taxon>Bacillati</taxon>
        <taxon>Actinomycetota</taxon>
        <taxon>Actinomycetes</taxon>
        <taxon>Kitasatosporales</taxon>
        <taxon>Streptomycetaceae</taxon>
        <taxon>Streptomyces</taxon>
    </lineage>
</organism>
<proteinExistence type="predicted"/>
<evidence type="ECO:0000313" key="2">
    <source>
        <dbReference type="Proteomes" id="UP000218944"/>
    </source>
</evidence>
<reference evidence="1 2" key="1">
    <citation type="submission" date="2017-08" db="EMBL/GenBank/DDBJ databases">
        <title>Genome sequence of Streptomyces albireticuli NRRL B-1670.</title>
        <authorList>
            <person name="Graham D.E."/>
            <person name="Mahan K.M."/>
            <person name="Klingeman D.M."/>
            <person name="Hettich R.L."/>
            <person name="Parry R.J."/>
            <person name="Spain J.C."/>
        </authorList>
    </citation>
    <scope>NUCLEOTIDE SEQUENCE [LARGE SCALE GENOMIC DNA]</scope>
    <source>
        <strain evidence="1 2">NRRL B-1670</strain>
    </source>
</reference>
<comment type="caution">
    <text evidence="1">The sequence shown here is derived from an EMBL/GenBank/DDBJ whole genome shotgun (WGS) entry which is preliminary data.</text>
</comment>
<dbReference type="EMBL" id="NSJV01000357">
    <property type="protein sequence ID" value="PAU47522.1"/>
    <property type="molecule type" value="Genomic_DNA"/>
</dbReference>